<organism evidence="1 2">
    <name type="scientific">Pseudomonas viridiflava</name>
    <name type="common">Phytomonas viridiflava</name>
    <dbReference type="NCBI Taxonomy" id="33069"/>
    <lineage>
        <taxon>Bacteria</taxon>
        <taxon>Pseudomonadati</taxon>
        <taxon>Pseudomonadota</taxon>
        <taxon>Gammaproteobacteria</taxon>
        <taxon>Pseudomonadales</taxon>
        <taxon>Pseudomonadaceae</taxon>
        <taxon>Pseudomonas</taxon>
    </lineage>
</organism>
<evidence type="ECO:0000313" key="2">
    <source>
        <dbReference type="Proteomes" id="UP001343600"/>
    </source>
</evidence>
<evidence type="ECO:0000313" key="1">
    <source>
        <dbReference type="EMBL" id="MEE4043237.1"/>
    </source>
</evidence>
<dbReference type="Proteomes" id="UP001343600">
    <property type="component" value="Unassembled WGS sequence"/>
</dbReference>
<comment type="caution">
    <text evidence="1">The sequence shown here is derived from an EMBL/GenBank/DDBJ whole genome shotgun (WGS) entry which is preliminary data.</text>
</comment>
<protein>
    <submittedName>
        <fullName evidence="1">Uncharacterized protein</fullName>
    </submittedName>
</protein>
<reference evidence="1 2" key="1">
    <citation type="submission" date="2024-01" db="EMBL/GenBank/DDBJ databases">
        <title>Characterization of Pseudomonas viridiflava in Georgia, USA.</title>
        <authorList>
            <person name="Zhao M."/>
            <person name="Dutta B."/>
        </authorList>
    </citation>
    <scope>NUCLEOTIDE SEQUENCE [LARGE SCALE GENOMIC DNA]</scope>
    <source>
        <strain evidence="1 2">21GA0539</strain>
    </source>
</reference>
<dbReference type="EMBL" id="JAZEIP010000066">
    <property type="protein sequence ID" value="MEE4043237.1"/>
    <property type="molecule type" value="Genomic_DNA"/>
</dbReference>
<name>A0ABU7NE86_PSEVI</name>
<proteinExistence type="predicted"/>
<accession>A0ABU7NE86</accession>
<sequence length="238" mass="26577">MTKPTAPRKADVLSKLEYANHRVQELLNTLYLANSTASDPAHLVHTCADIISSVRECFDYLGQDIISAYVVPNTTNAKTSTAFSNGTLKAYFPYFSTQIKRPDSIFAELLQHTPALHQDLLDFTDNIASNATMPNTLFTFQLLDDVRVMVNEKKHDKLLAVVPNADAAYLIEGEGVTITLPHRDQQGWSSFAVEPGSTVKSVSEYRFAHNDKEVGKFCMYATRATECVINQFYSDHFA</sequence>
<keyword evidence="2" id="KW-1185">Reference proteome</keyword>
<dbReference type="RefSeq" id="WP_122605196.1">
    <property type="nucleotide sequence ID" value="NZ_JAEIJH010000029.1"/>
</dbReference>
<gene>
    <name evidence="1" type="ORF">V2I87_24345</name>
</gene>